<evidence type="ECO:0000256" key="1">
    <source>
        <dbReference type="SAM" id="MobiDB-lite"/>
    </source>
</evidence>
<dbReference type="EMBL" id="AP035768">
    <property type="protein sequence ID" value="BFO17336.1"/>
    <property type="molecule type" value="Genomic_DNA"/>
</dbReference>
<feature type="region of interest" description="Disordered" evidence="1">
    <location>
        <begin position="36"/>
        <end position="126"/>
    </location>
</feature>
<dbReference type="InterPro" id="IPR012334">
    <property type="entry name" value="Pectin_lyas_fold"/>
</dbReference>
<proteinExistence type="predicted"/>
<dbReference type="AlphaFoldDB" id="A0AAT9HIT9"/>
<dbReference type="Pfam" id="PF12708">
    <property type="entry name" value="Pect-lyase_RHGA_epim"/>
    <property type="match status" value="1"/>
</dbReference>
<sequence>MLLGRNVQAGDKVAVEATGVQVTVDVADFEQIADPAAKPSGAVSVTDHGADPGGQGDSTQAFRSAIAAAQGGTVWIPPGSTGSPRPSTASRTSPSGAREAGTRSCAAPASSTRPVPPGTSTWGTSP</sequence>
<reference evidence="3" key="2">
    <citation type="submission" date="2024-07" db="EMBL/GenBank/DDBJ databases">
        <title>Streptomyces haneummycinica sp. nov., a new antibiotic-producing actinobacterium isolated from marine sediment.</title>
        <authorList>
            <person name="Uemura M."/>
            <person name="Hamada M."/>
            <person name="Hirano S."/>
            <person name="Kobayashi K."/>
            <person name="Ohshiro T."/>
            <person name="Kobayashi T."/>
            <person name="Terahara T."/>
        </authorList>
    </citation>
    <scope>NUCLEOTIDE SEQUENCE</scope>
    <source>
        <strain evidence="3">KM77-8</strain>
    </source>
</reference>
<feature type="compositionally biased region" description="Polar residues" evidence="1">
    <location>
        <begin position="109"/>
        <end position="126"/>
    </location>
</feature>
<organism evidence="3">
    <name type="scientific">Streptomyces haneummycinicus</name>
    <dbReference type="NCBI Taxonomy" id="3074435"/>
    <lineage>
        <taxon>Bacteria</taxon>
        <taxon>Bacillati</taxon>
        <taxon>Actinomycetota</taxon>
        <taxon>Actinomycetes</taxon>
        <taxon>Kitasatosporales</taxon>
        <taxon>Streptomycetaceae</taxon>
        <taxon>Streptomyces</taxon>
    </lineage>
</organism>
<name>A0AAT9HIT9_9ACTN</name>
<evidence type="ECO:0000259" key="2">
    <source>
        <dbReference type="Pfam" id="PF12708"/>
    </source>
</evidence>
<evidence type="ECO:0000313" key="3">
    <source>
        <dbReference type="EMBL" id="BFO17336.1"/>
    </source>
</evidence>
<dbReference type="SUPFAM" id="SSF51126">
    <property type="entry name" value="Pectin lyase-like"/>
    <property type="match status" value="1"/>
</dbReference>
<reference evidence="3" key="1">
    <citation type="submission" date="2024-06" db="EMBL/GenBank/DDBJ databases">
        <authorList>
            <consortium name="consrtm"/>
            <person name="Uemura M."/>
            <person name="Terahara T."/>
        </authorList>
    </citation>
    <scope>NUCLEOTIDE SEQUENCE</scope>
    <source>
        <strain evidence="3">KM77-8</strain>
    </source>
</reference>
<protein>
    <recommendedName>
        <fullName evidence="2">Rhamnogalacturonase A/B/Epimerase-like pectate lyase domain-containing protein</fullName>
    </recommendedName>
</protein>
<dbReference type="InterPro" id="IPR011050">
    <property type="entry name" value="Pectin_lyase_fold/virulence"/>
</dbReference>
<dbReference type="Gene3D" id="2.160.20.10">
    <property type="entry name" value="Single-stranded right-handed beta-helix, Pectin lyase-like"/>
    <property type="match status" value="1"/>
</dbReference>
<dbReference type="InterPro" id="IPR024535">
    <property type="entry name" value="RHGA/B-epi-like_pectate_lyase"/>
</dbReference>
<gene>
    <name evidence="3" type="ORF">SHKM778_37240</name>
</gene>
<accession>A0AAT9HIT9</accession>
<feature type="compositionally biased region" description="Low complexity" evidence="1">
    <location>
        <begin position="77"/>
        <end position="98"/>
    </location>
</feature>
<feature type="domain" description="Rhamnogalacturonase A/B/Epimerase-like pectate lyase" evidence="2">
    <location>
        <begin position="43"/>
        <end position="79"/>
    </location>
</feature>